<evidence type="ECO:0000256" key="1">
    <source>
        <dbReference type="SAM" id="MobiDB-lite"/>
    </source>
</evidence>
<sequence>MKRNTTQGTVSAGEDKDKSFVRSSVRQHPKCPGAAHPQVTSTATAAEQIGVSRPSIHQTASLHKANI</sequence>
<feature type="region of interest" description="Disordered" evidence="1">
    <location>
        <begin position="1"/>
        <end position="67"/>
    </location>
</feature>
<organism evidence="2 3">
    <name type="scientific">Coregonus suidteri</name>
    <dbReference type="NCBI Taxonomy" id="861788"/>
    <lineage>
        <taxon>Eukaryota</taxon>
        <taxon>Metazoa</taxon>
        <taxon>Chordata</taxon>
        <taxon>Craniata</taxon>
        <taxon>Vertebrata</taxon>
        <taxon>Euteleostomi</taxon>
        <taxon>Actinopterygii</taxon>
        <taxon>Neopterygii</taxon>
        <taxon>Teleostei</taxon>
        <taxon>Protacanthopterygii</taxon>
        <taxon>Salmoniformes</taxon>
        <taxon>Salmonidae</taxon>
        <taxon>Coregoninae</taxon>
        <taxon>Coregonus</taxon>
    </lineage>
</organism>
<evidence type="ECO:0000313" key="3">
    <source>
        <dbReference type="Proteomes" id="UP001356427"/>
    </source>
</evidence>
<gene>
    <name evidence="2" type="ORF">J4Q44_G00017910</name>
</gene>
<accession>A0AAN8NF21</accession>
<feature type="compositionally biased region" description="Polar residues" evidence="1">
    <location>
        <begin position="1"/>
        <end position="10"/>
    </location>
</feature>
<keyword evidence="3" id="KW-1185">Reference proteome</keyword>
<proteinExistence type="predicted"/>
<name>A0AAN8NF21_9TELE</name>
<dbReference type="EMBL" id="JAGTTL010000002">
    <property type="protein sequence ID" value="KAK6326146.1"/>
    <property type="molecule type" value="Genomic_DNA"/>
</dbReference>
<protein>
    <submittedName>
        <fullName evidence="2">Uncharacterized protein</fullName>
    </submittedName>
</protein>
<reference evidence="2 3" key="1">
    <citation type="submission" date="2021-04" db="EMBL/GenBank/DDBJ databases">
        <authorList>
            <person name="De Guttry C."/>
            <person name="Zahm M."/>
            <person name="Klopp C."/>
            <person name="Cabau C."/>
            <person name="Louis A."/>
            <person name="Berthelot C."/>
            <person name="Parey E."/>
            <person name="Roest Crollius H."/>
            <person name="Montfort J."/>
            <person name="Robinson-Rechavi M."/>
            <person name="Bucao C."/>
            <person name="Bouchez O."/>
            <person name="Gislard M."/>
            <person name="Lluch J."/>
            <person name="Milhes M."/>
            <person name="Lampietro C."/>
            <person name="Lopez Roques C."/>
            <person name="Donnadieu C."/>
            <person name="Braasch I."/>
            <person name="Desvignes T."/>
            <person name="Postlethwait J."/>
            <person name="Bobe J."/>
            <person name="Wedekind C."/>
            <person name="Guiguen Y."/>
        </authorList>
    </citation>
    <scope>NUCLEOTIDE SEQUENCE [LARGE SCALE GENOMIC DNA]</scope>
    <source>
        <strain evidence="2">Cs_M1</strain>
        <tissue evidence="2">Blood</tissue>
    </source>
</reference>
<dbReference type="AlphaFoldDB" id="A0AAN8NF21"/>
<comment type="caution">
    <text evidence="2">The sequence shown here is derived from an EMBL/GenBank/DDBJ whole genome shotgun (WGS) entry which is preliminary data.</text>
</comment>
<evidence type="ECO:0000313" key="2">
    <source>
        <dbReference type="EMBL" id="KAK6326146.1"/>
    </source>
</evidence>
<dbReference type="Proteomes" id="UP001356427">
    <property type="component" value="Unassembled WGS sequence"/>
</dbReference>